<organism evidence="6 7">
    <name type="scientific">Murimonas intestini</name>
    <dbReference type="NCBI Taxonomy" id="1337051"/>
    <lineage>
        <taxon>Bacteria</taxon>
        <taxon>Bacillati</taxon>
        <taxon>Bacillota</taxon>
        <taxon>Clostridia</taxon>
        <taxon>Lachnospirales</taxon>
        <taxon>Lachnospiraceae</taxon>
        <taxon>Murimonas</taxon>
    </lineage>
</organism>
<sequence>MVNNAAVILEGGAVRGVFSSGVLDYLMEQECYFKYVYGVSAGSCNAVDFVSRQPGRTRDCIIRSKEDGSLISFRNAIRNKSIFDMDLLFEKDPEGSHPFDYDTFFHSRSRCEIVLTNCLTGKAEYKTENQDKKRLMQLLRASCSIPLGSPMVFIDGVPYLDGGIADSIPLIHSMKSGNKKNVVVLTRNKGYRKTISRKRMSVYAAAFKKYPKFVEALCLRPYYYNQIVTYIEKWEEEGKVFVIRPQIKPVSRTERDPEVLTEFYRHGYEQMEKQYQDMMEFLKK</sequence>
<dbReference type="InterPro" id="IPR050301">
    <property type="entry name" value="NTE"/>
</dbReference>
<feature type="short sequence motif" description="DGA/G" evidence="4">
    <location>
        <begin position="161"/>
        <end position="163"/>
    </location>
</feature>
<dbReference type="Pfam" id="PF19890">
    <property type="entry name" value="DUF6363"/>
    <property type="match status" value="1"/>
</dbReference>
<dbReference type="PANTHER" id="PTHR14226">
    <property type="entry name" value="NEUROPATHY TARGET ESTERASE/SWISS CHEESE D.MELANOGASTER"/>
    <property type="match status" value="1"/>
</dbReference>
<feature type="active site" description="Proton acceptor" evidence="4">
    <location>
        <position position="161"/>
    </location>
</feature>
<reference evidence="6 7" key="1">
    <citation type="submission" date="2018-05" db="EMBL/GenBank/DDBJ databases">
        <authorList>
            <person name="Goeker M."/>
            <person name="Huntemann M."/>
            <person name="Clum A."/>
            <person name="Pillay M."/>
            <person name="Palaniappan K."/>
            <person name="Varghese N."/>
            <person name="Mikhailova N."/>
            <person name="Stamatis D."/>
            <person name="Reddy T."/>
            <person name="Daum C."/>
            <person name="Shapiro N."/>
            <person name="Ivanova N."/>
            <person name="Kyrpides N."/>
            <person name="Woyke T."/>
        </authorList>
    </citation>
    <scope>NUCLEOTIDE SEQUENCE [LARGE SCALE GENOMIC DNA]</scope>
    <source>
        <strain evidence="6 7">DSM 26524</strain>
    </source>
</reference>
<evidence type="ECO:0000313" key="7">
    <source>
        <dbReference type="Proteomes" id="UP000245412"/>
    </source>
</evidence>
<dbReference type="RefSeq" id="WP_109625491.1">
    <property type="nucleotide sequence ID" value="NZ_CABJAT010000007.1"/>
</dbReference>
<evidence type="ECO:0000256" key="4">
    <source>
        <dbReference type="PROSITE-ProRule" id="PRU01161"/>
    </source>
</evidence>
<dbReference type="Proteomes" id="UP000245412">
    <property type="component" value="Unassembled WGS sequence"/>
</dbReference>
<comment type="caution">
    <text evidence="6">The sequence shown here is derived from an EMBL/GenBank/DDBJ whole genome shotgun (WGS) entry which is preliminary data.</text>
</comment>
<feature type="active site" description="Nucleophile" evidence="4">
    <location>
        <position position="40"/>
    </location>
</feature>
<dbReference type="GO" id="GO:0016042">
    <property type="term" value="P:lipid catabolic process"/>
    <property type="evidence" value="ECO:0007669"/>
    <property type="project" value="UniProtKB-UniRule"/>
</dbReference>
<dbReference type="GO" id="GO:0016787">
    <property type="term" value="F:hydrolase activity"/>
    <property type="evidence" value="ECO:0007669"/>
    <property type="project" value="UniProtKB-UniRule"/>
</dbReference>
<gene>
    <name evidence="6" type="ORF">C7383_103232</name>
</gene>
<dbReference type="InterPro" id="IPR037483">
    <property type="entry name" value="YjjU-like"/>
</dbReference>
<name>A0AB73T6U3_9FIRM</name>
<evidence type="ECO:0000259" key="5">
    <source>
        <dbReference type="PROSITE" id="PS51635"/>
    </source>
</evidence>
<evidence type="ECO:0000256" key="1">
    <source>
        <dbReference type="ARBA" id="ARBA00022801"/>
    </source>
</evidence>
<dbReference type="PROSITE" id="PS51635">
    <property type="entry name" value="PNPLA"/>
    <property type="match status" value="1"/>
</dbReference>
<keyword evidence="2 4" id="KW-0442">Lipid degradation</keyword>
<dbReference type="PANTHER" id="PTHR14226:SF25">
    <property type="entry name" value="PHOSPHOESTERASE"/>
    <property type="match status" value="1"/>
</dbReference>
<feature type="short sequence motif" description="GXSXG" evidence="4">
    <location>
        <begin position="38"/>
        <end position="42"/>
    </location>
</feature>
<dbReference type="AlphaFoldDB" id="A0AB73T6U3"/>
<evidence type="ECO:0000256" key="3">
    <source>
        <dbReference type="ARBA" id="ARBA00023098"/>
    </source>
</evidence>
<dbReference type="InterPro" id="IPR016035">
    <property type="entry name" value="Acyl_Trfase/lysoPLipase"/>
</dbReference>
<proteinExistence type="predicted"/>
<comment type="caution">
    <text evidence="4">Lacks conserved residue(s) required for the propagation of feature annotation.</text>
</comment>
<evidence type="ECO:0000313" key="6">
    <source>
        <dbReference type="EMBL" id="PWJ77388.1"/>
    </source>
</evidence>
<feature type="domain" description="PNPLA" evidence="5">
    <location>
        <begin position="7"/>
        <end position="174"/>
    </location>
</feature>
<dbReference type="InterPro" id="IPR045943">
    <property type="entry name" value="DUF6363"/>
</dbReference>
<evidence type="ECO:0000256" key="2">
    <source>
        <dbReference type="ARBA" id="ARBA00022963"/>
    </source>
</evidence>
<keyword evidence="7" id="KW-1185">Reference proteome</keyword>
<dbReference type="EMBL" id="QGGY01000003">
    <property type="protein sequence ID" value="PWJ77388.1"/>
    <property type="molecule type" value="Genomic_DNA"/>
</dbReference>
<dbReference type="Gene3D" id="3.40.1090.10">
    <property type="entry name" value="Cytosolic phospholipase A2 catalytic domain"/>
    <property type="match status" value="2"/>
</dbReference>
<protein>
    <submittedName>
        <fullName evidence="6">Patatin/cPLA2 family phospholipase</fullName>
    </submittedName>
</protein>
<dbReference type="SUPFAM" id="SSF52151">
    <property type="entry name" value="FabD/lysophospholipase-like"/>
    <property type="match status" value="1"/>
</dbReference>
<dbReference type="Pfam" id="PF01734">
    <property type="entry name" value="Patatin"/>
    <property type="match status" value="1"/>
</dbReference>
<keyword evidence="3 4" id="KW-0443">Lipid metabolism</keyword>
<accession>A0AB73T6U3</accession>
<keyword evidence="1 4" id="KW-0378">Hydrolase</keyword>
<dbReference type="InterPro" id="IPR002641">
    <property type="entry name" value="PNPLA_dom"/>
</dbReference>
<dbReference type="CDD" id="cd07208">
    <property type="entry name" value="Pat_hypo_Ecoli_yjju_like"/>
    <property type="match status" value="1"/>
</dbReference>